<dbReference type="InterPro" id="IPR051932">
    <property type="entry name" value="Bact_StressResp_Reg"/>
</dbReference>
<reference evidence="4" key="1">
    <citation type="submission" date="2022-11" db="EMBL/GenBank/DDBJ databases">
        <title>Minimal conservation of predation-associated metabolite biosynthetic gene clusters underscores biosynthetic potential of Myxococcota including descriptions for ten novel species: Archangium lansinium sp. nov., Myxococcus landrumus sp. nov., Nannocystis bai.</title>
        <authorList>
            <person name="Ahearne A."/>
            <person name="Stevens C."/>
            <person name="Phillips K."/>
        </authorList>
    </citation>
    <scope>NUCLEOTIDE SEQUENCE</scope>
    <source>
        <strain evidence="4">Na p29</strain>
    </source>
</reference>
<sequence>MIDPSAEALGRAFVVLQAAMDALPYSMFWKDSSLRYYGCNASFAALAGLATPAEIGGRDDFDMPWPRAQAEKFRDDDREVLTTGVAKLNILEVLRVDGEDRWVETHKAPLRDRAGALLGLVGWFHDVTARKLAEEVAARAHQEALQELATPLLPVADGVVVMPLVGTLDETRGTQATQILLAGVAEHRAHTAILDVTGVREIDTHVIEGIVRAARGVRLLGAEAVITGIRPAVAQAIAALGIPLEGVVALADLKAGVAHALRPRRG</sequence>
<dbReference type="NCBIfam" id="TIGR00229">
    <property type="entry name" value="sensory_box"/>
    <property type="match status" value="1"/>
</dbReference>
<name>A0A9X3EY09_9BACT</name>
<comment type="caution">
    <text evidence="4">The sequence shown here is derived from an EMBL/GenBank/DDBJ whole genome shotgun (WGS) entry which is preliminary data.</text>
</comment>
<dbReference type="PROSITE" id="PS50113">
    <property type="entry name" value="PAC"/>
    <property type="match status" value="1"/>
</dbReference>
<dbReference type="InterPro" id="IPR036513">
    <property type="entry name" value="STAS_dom_sf"/>
</dbReference>
<dbReference type="PANTHER" id="PTHR33745:SF3">
    <property type="entry name" value="RSBT CO-ANTAGONIST PROTEIN RSBRC"/>
    <property type="match status" value="1"/>
</dbReference>
<organism evidence="4 5">
    <name type="scientific">Nannocystis pusilla</name>
    <dbReference type="NCBI Taxonomy" id="889268"/>
    <lineage>
        <taxon>Bacteria</taxon>
        <taxon>Pseudomonadati</taxon>
        <taxon>Myxococcota</taxon>
        <taxon>Polyangia</taxon>
        <taxon>Nannocystales</taxon>
        <taxon>Nannocystaceae</taxon>
        <taxon>Nannocystis</taxon>
    </lineage>
</organism>
<dbReference type="InterPro" id="IPR000014">
    <property type="entry name" value="PAS"/>
</dbReference>
<dbReference type="PROSITE" id="PS50801">
    <property type="entry name" value="STAS"/>
    <property type="match status" value="1"/>
</dbReference>
<protein>
    <submittedName>
        <fullName evidence="4">PAS domain-containing protein</fullName>
    </submittedName>
</protein>
<evidence type="ECO:0000256" key="1">
    <source>
        <dbReference type="ARBA" id="ARBA00022553"/>
    </source>
</evidence>
<dbReference type="SUPFAM" id="SSF55785">
    <property type="entry name" value="PYP-like sensor domain (PAS domain)"/>
    <property type="match status" value="1"/>
</dbReference>
<evidence type="ECO:0000313" key="4">
    <source>
        <dbReference type="EMBL" id="MCY1007698.1"/>
    </source>
</evidence>
<gene>
    <name evidence="4" type="ORF">OV079_19510</name>
</gene>
<dbReference type="InterPro" id="IPR000700">
    <property type="entry name" value="PAS-assoc_C"/>
</dbReference>
<dbReference type="PANTHER" id="PTHR33745">
    <property type="entry name" value="RSBT ANTAGONIST PROTEIN RSBS-RELATED"/>
    <property type="match status" value="1"/>
</dbReference>
<dbReference type="CDD" id="cd00130">
    <property type="entry name" value="PAS"/>
    <property type="match status" value="1"/>
</dbReference>
<dbReference type="SUPFAM" id="SSF52091">
    <property type="entry name" value="SpoIIaa-like"/>
    <property type="match status" value="1"/>
</dbReference>
<feature type="domain" description="PAC" evidence="2">
    <location>
        <begin position="87"/>
        <end position="139"/>
    </location>
</feature>
<dbReference type="InterPro" id="IPR035965">
    <property type="entry name" value="PAS-like_dom_sf"/>
</dbReference>
<dbReference type="Proteomes" id="UP001150924">
    <property type="component" value="Unassembled WGS sequence"/>
</dbReference>
<keyword evidence="5" id="KW-1185">Reference proteome</keyword>
<dbReference type="RefSeq" id="WP_267770339.1">
    <property type="nucleotide sequence ID" value="NZ_JAPNKE010000002.1"/>
</dbReference>
<evidence type="ECO:0000259" key="3">
    <source>
        <dbReference type="PROSITE" id="PS50801"/>
    </source>
</evidence>
<dbReference type="Gene3D" id="3.30.750.24">
    <property type="entry name" value="STAS domain"/>
    <property type="match status" value="1"/>
</dbReference>
<dbReference type="EMBL" id="JAPNKE010000002">
    <property type="protein sequence ID" value="MCY1007698.1"/>
    <property type="molecule type" value="Genomic_DNA"/>
</dbReference>
<dbReference type="Pfam" id="PF01740">
    <property type="entry name" value="STAS"/>
    <property type="match status" value="1"/>
</dbReference>
<dbReference type="InterPro" id="IPR013656">
    <property type="entry name" value="PAS_4"/>
</dbReference>
<accession>A0A9X3EY09</accession>
<keyword evidence="1" id="KW-0597">Phosphoprotein</keyword>
<dbReference type="AlphaFoldDB" id="A0A9X3EY09"/>
<dbReference type="Pfam" id="PF08448">
    <property type="entry name" value="PAS_4"/>
    <property type="match status" value="1"/>
</dbReference>
<evidence type="ECO:0000259" key="2">
    <source>
        <dbReference type="PROSITE" id="PS50113"/>
    </source>
</evidence>
<evidence type="ECO:0000313" key="5">
    <source>
        <dbReference type="Proteomes" id="UP001150924"/>
    </source>
</evidence>
<dbReference type="InterPro" id="IPR002645">
    <property type="entry name" value="STAS_dom"/>
</dbReference>
<dbReference type="Gene3D" id="3.30.450.20">
    <property type="entry name" value="PAS domain"/>
    <property type="match status" value="1"/>
</dbReference>
<dbReference type="CDD" id="cd07041">
    <property type="entry name" value="STAS_RsbR_RsbS_like"/>
    <property type="match status" value="1"/>
</dbReference>
<proteinExistence type="predicted"/>
<feature type="domain" description="STAS" evidence="3">
    <location>
        <begin position="149"/>
        <end position="264"/>
    </location>
</feature>